<accession>A0A6P5YEP5</accession>
<evidence type="ECO:0000313" key="1">
    <source>
        <dbReference type="Proteomes" id="UP000515121"/>
    </source>
</evidence>
<dbReference type="RefSeq" id="XP_022738862.1">
    <property type="nucleotide sequence ID" value="XM_022883127.1"/>
</dbReference>
<dbReference type="GeneID" id="111291410"/>
<gene>
    <name evidence="2" type="primary">LOC111291410</name>
</gene>
<name>A0A6P5YEP5_DURZI</name>
<reference evidence="2" key="1">
    <citation type="submission" date="2025-08" db="UniProtKB">
        <authorList>
            <consortium name="RefSeq"/>
        </authorList>
    </citation>
    <scope>IDENTIFICATION</scope>
    <source>
        <tissue evidence="2">Fruit stalk</tissue>
    </source>
</reference>
<sequence>MRRQVLQIRVGNGRLFNQTVKVLTVLFTKTSTGKNEKVGRNMGWRWSLVGFAGNKSLGSLLSCFFCNDDGIHALIVGFQATFTRLGHAHAALLLGTVIPCGPLYLALANY</sequence>
<proteinExistence type="predicted"/>
<protein>
    <submittedName>
        <fullName evidence="2">Uncharacterized protein LOC111291410</fullName>
    </submittedName>
</protein>
<keyword evidence="1" id="KW-1185">Reference proteome</keyword>
<evidence type="ECO:0000313" key="2">
    <source>
        <dbReference type="RefSeq" id="XP_022738862.1"/>
    </source>
</evidence>
<dbReference type="KEGG" id="dzi:111291410"/>
<dbReference type="Proteomes" id="UP000515121">
    <property type="component" value="Unplaced"/>
</dbReference>
<organism evidence="1 2">
    <name type="scientific">Durio zibethinus</name>
    <name type="common">Durian</name>
    <dbReference type="NCBI Taxonomy" id="66656"/>
    <lineage>
        <taxon>Eukaryota</taxon>
        <taxon>Viridiplantae</taxon>
        <taxon>Streptophyta</taxon>
        <taxon>Embryophyta</taxon>
        <taxon>Tracheophyta</taxon>
        <taxon>Spermatophyta</taxon>
        <taxon>Magnoliopsida</taxon>
        <taxon>eudicotyledons</taxon>
        <taxon>Gunneridae</taxon>
        <taxon>Pentapetalae</taxon>
        <taxon>rosids</taxon>
        <taxon>malvids</taxon>
        <taxon>Malvales</taxon>
        <taxon>Malvaceae</taxon>
        <taxon>Helicteroideae</taxon>
        <taxon>Durio</taxon>
    </lineage>
</organism>
<dbReference type="AlphaFoldDB" id="A0A6P5YEP5"/>